<keyword evidence="4" id="KW-1185">Reference proteome</keyword>
<dbReference type="STRING" id="1111077.M1W9P0"/>
<dbReference type="AlphaFoldDB" id="M1W9P0"/>
<comment type="caution">
    <text evidence="3">The sequence shown here is derived from an EMBL/GenBank/DDBJ whole genome shotgun (WGS) entry which is preliminary data.</text>
</comment>
<accession>M1W9P0</accession>
<reference evidence="3 4" key="1">
    <citation type="journal article" date="2013" name="PLoS Genet.">
        <title>Plant-symbiotic fungi as chemical engineers: Multi-genome analysis of the Clavicipitaceae reveals dynamics of alkaloid loci.</title>
        <authorList>
            <person name="Schardl C.L."/>
            <person name="Young C.A."/>
            <person name="Hesse U."/>
            <person name="Amyotte S.G."/>
            <person name="Andreeva K."/>
            <person name="Calie P.J."/>
            <person name="Fleetwood D.J."/>
            <person name="Haws D.C."/>
            <person name="Moore N."/>
            <person name="Oeser B."/>
            <person name="Panaccione D.G."/>
            <person name="Schweri K.K."/>
            <person name="Voisey C.R."/>
            <person name="Farman M.L."/>
            <person name="Jaromczyk J.W."/>
            <person name="Roe B.A."/>
            <person name="O'Sullivan D.M."/>
            <person name="Scott B."/>
            <person name="Tudzynski P."/>
            <person name="An Z."/>
            <person name="Arnaoudova E.G."/>
            <person name="Bullock C.T."/>
            <person name="Charlton N.D."/>
            <person name="Chen L."/>
            <person name="Cox M."/>
            <person name="Dinkins R.D."/>
            <person name="Florea S."/>
            <person name="Glenn A.E."/>
            <person name="Gordon A."/>
            <person name="Gueldener U."/>
            <person name="Harris D.R."/>
            <person name="Hollin W."/>
            <person name="Jaromczyk J."/>
            <person name="Johnson R.D."/>
            <person name="Khan A.K."/>
            <person name="Leistner E."/>
            <person name="Leuchtmann A."/>
            <person name="Li C."/>
            <person name="Liu J."/>
            <person name="Liu J."/>
            <person name="Liu M."/>
            <person name="Mace W."/>
            <person name="Machado C."/>
            <person name="Nagabhyru P."/>
            <person name="Pan J."/>
            <person name="Schmid J."/>
            <person name="Sugawara K."/>
            <person name="Steiner U."/>
            <person name="Takach J.E."/>
            <person name="Tanaka E."/>
            <person name="Webb J.S."/>
            <person name="Wilson E.V."/>
            <person name="Wiseman J.L."/>
            <person name="Yoshida R."/>
            <person name="Zeng Z."/>
        </authorList>
    </citation>
    <scope>NUCLEOTIDE SEQUENCE [LARGE SCALE GENOMIC DNA]</scope>
    <source>
        <strain evidence="3 4">20.1</strain>
    </source>
</reference>
<dbReference type="Proteomes" id="UP000016801">
    <property type="component" value="Unassembled WGS sequence"/>
</dbReference>
<dbReference type="SUPFAM" id="SSF53335">
    <property type="entry name" value="S-adenosyl-L-methionine-dependent methyltransferases"/>
    <property type="match status" value="2"/>
</dbReference>
<dbReference type="EMBL" id="CAGA01000043">
    <property type="protein sequence ID" value="CCE32560.1"/>
    <property type="molecule type" value="Genomic_DNA"/>
</dbReference>
<name>M1W9P0_CLAP2</name>
<dbReference type="eggNOG" id="ENOG502SMFK">
    <property type="taxonomic scope" value="Eukaryota"/>
</dbReference>
<evidence type="ECO:0000256" key="1">
    <source>
        <dbReference type="ARBA" id="ARBA00038158"/>
    </source>
</evidence>
<evidence type="ECO:0000313" key="4">
    <source>
        <dbReference type="Proteomes" id="UP000016801"/>
    </source>
</evidence>
<dbReference type="Gene3D" id="3.40.50.150">
    <property type="entry name" value="Vaccinia Virus protein VP39"/>
    <property type="match status" value="2"/>
</dbReference>
<evidence type="ECO:0000256" key="2">
    <source>
        <dbReference type="SAM" id="MobiDB-lite"/>
    </source>
</evidence>
<dbReference type="GO" id="GO:0008168">
    <property type="term" value="F:methyltransferase activity"/>
    <property type="evidence" value="ECO:0007669"/>
    <property type="project" value="TreeGrafter"/>
</dbReference>
<dbReference type="InterPro" id="IPR029063">
    <property type="entry name" value="SAM-dependent_MTases_sf"/>
</dbReference>
<dbReference type="PANTHER" id="PTHR43591:SF102">
    <property type="entry name" value="S-ADENOSYL-L-METHIONINE-DEPENDENT METHYLTRANSFERASE"/>
    <property type="match status" value="1"/>
</dbReference>
<comment type="similarity">
    <text evidence="1">Belongs to the methyltransferase superfamily. LaeA methyltransferase family.</text>
</comment>
<evidence type="ECO:0008006" key="5">
    <source>
        <dbReference type="Google" id="ProtNLM"/>
    </source>
</evidence>
<evidence type="ECO:0000313" key="3">
    <source>
        <dbReference type="EMBL" id="CCE32560.1"/>
    </source>
</evidence>
<dbReference type="VEuPathDB" id="FungiDB:CPUR_06420"/>
<dbReference type="PANTHER" id="PTHR43591">
    <property type="entry name" value="METHYLTRANSFERASE"/>
    <property type="match status" value="1"/>
</dbReference>
<gene>
    <name evidence="3" type="ORF">CPUR_06420</name>
</gene>
<dbReference type="OrthoDB" id="2013972at2759"/>
<protein>
    <recommendedName>
        <fullName evidence="5">Methyltransferase domain-containing protein</fullName>
    </recommendedName>
</protein>
<proteinExistence type="inferred from homology"/>
<dbReference type="HOGENOM" id="CLU_412765_0_0_1"/>
<feature type="compositionally biased region" description="Basic and acidic residues" evidence="2">
    <location>
        <begin position="414"/>
        <end position="423"/>
    </location>
</feature>
<dbReference type="Pfam" id="PF13489">
    <property type="entry name" value="Methyltransf_23"/>
    <property type="match status" value="2"/>
</dbReference>
<organism evidence="3 4">
    <name type="scientific">Claviceps purpurea (strain 20.1)</name>
    <name type="common">Ergot fungus</name>
    <name type="synonym">Sphacelia segetum</name>
    <dbReference type="NCBI Taxonomy" id="1111077"/>
    <lineage>
        <taxon>Eukaryota</taxon>
        <taxon>Fungi</taxon>
        <taxon>Dikarya</taxon>
        <taxon>Ascomycota</taxon>
        <taxon>Pezizomycotina</taxon>
        <taxon>Sordariomycetes</taxon>
        <taxon>Hypocreomycetidae</taxon>
        <taxon>Hypocreales</taxon>
        <taxon>Clavicipitaceae</taxon>
        <taxon>Claviceps</taxon>
    </lineage>
</organism>
<sequence length="665" mass="74902">MLEDQEYMYCGLKYEPDTDRTELGGEKGYLLPVDDIESDRLDFQHKLYLKVMDGNLGRAPVREPRQVLEVASGTGSWALDYATANPACHVTGTDISAIQHAHSLPNLTFVLHDFEKDAWPAQCGHGYDYIHMRHTLICFDSTPAVFRRAFELLRPGGWIELYEHSVTYVRMGKTKAPPLEGTAYAKWASLIIQVARSGGRDLVKTIHYAAWLREAGFVNVTEKRFGLPMNAWPKDERLKQIGRLSLKNELAFVDSLGPALRKAVHDEEEAHAIEEGAKRDLQDPNMHVLREIWFHPVAVARSTGRCSQYITGSVYIVQTSDLNMQNVLDSVLHQLQDSIRVRCARNTRNDAAMNGGASSVLPPTQGTNRREYLRRLTGTEATAAVKARCKGPSYPRQSWTKRERHAVGAESEAPVEHQEEAQHDTSWSSGWTYRGMEQQRGVKGYLLPVDDDESDRLATANPTCHVTGTDISAIQHAHSLPNLTFVLHDFEKDAWPAQCGRDCDYIHLRHTLICFDSTPAILRRAFDLLSPGGWIEFYETNMTFVRLGKSPLEGTAFGKWLSLVVQVARSGGRDWTKAVHYATWLREAGFFNVTEERFALPMNSWPKDGRLKQIGRLALKNEIAVVDSLGPALRKAVHDEEEAHAIEEGAKRDLQDPNMHILQEA</sequence>
<feature type="region of interest" description="Disordered" evidence="2">
    <location>
        <begin position="392"/>
        <end position="432"/>
    </location>
</feature>
<dbReference type="CDD" id="cd02440">
    <property type="entry name" value="AdoMet_MTases"/>
    <property type="match status" value="2"/>
</dbReference>